<comment type="pathway">
    <text evidence="1">Glycolipid biosynthesis; glycosylphosphatidylinositol-anchor biosynthesis.</text>
</comment>
<keyword evidence="3" id="KW-0337">GPI-anchor biosynthesis</keyword>
<keyword evidence="4 9" id="KW-0328">Glycosyltransferase</keyword>
<evidence type="ECO:0000256" key="2">
    <source>
        <dbReference type="ARBA" id="ARBA00012420"/>
    </source>
</evidence>
<feature type="domain" description="Glycosyl transferase family 1" evidence="7">
    <location>
        <begin position="195"/>
        <end position="338"/>
    </location>
</feature>
<dbReference type="GO" id="GO:0017176">
    <property type="term" value="F:phosphatidylinositol N-acetylglucosaminyltransferase activity"/>
    <property type="evidence" value="ECO:0007669"/>
    <property type="project" value="UniProtKB-EC"/>
</dbReference>
<dbReference type="EMBL" id="LR788996">
    <property type="protein sequence ID" value="CAB3264858.1"/>
    <property type="molecule type" value="mRNA"/>
</dbReference>
<dbReference type="PANTHER" id="PTHR45871:SF1">
    <property type="entry name" value="PHOSPHATIDYLINOSITOL N-ACETYLGLUCOSAMINYLTRANSFERASE SUBUNIT A"/>
    <property type="match status" value="1"/>
</dbReference>
<name>A0A6F9DPD8_9ASCI</name>
<organism evidence="9">
    <name type="scientific">Phallusia mammillata</name>
    <dbReference type="NCBI Taxonomy" id="59560"/>
    <lineage>
        <taxon>Eukaryota</taxon>
        <taxon>Metazoa</taxon>
        <taxon>Chordata</taxon>
        <taxon>Tunicata</taxon>
        <taxon>Ascidiacea</taxon>
        <taxon>Phlebobranchia</taxon>
        <taxon>Ascidiidae</taxon>
        <taxon>Phallusia</taxon>
    </lineage>
</organism>
<dbReference type="Pfam" id="PF00534">
    <property type="entry name" value="Glycos_transf_1"/>
    <property type="match status" value="1"/>
</dbReference>
<dbReference type="InterPro" id="IPR001296">
    <property type="entry name" value="Glyco_trans_1"/>
</dbReference>
<dbReference type="UniPathway" id="UPA00196"/>
<accession>A0A6F9DPD8</accession>
<gene>
    <name evidence="9" type="primary">Piga</name>
</gene>
<evidence type="ECO:0000256" key="3">
    <source>
        <dbReference type="ARBA" id="ARBA00022502"/>
    </source>
</evidence>
<dbReference type="PANTHER" id="PTHR45871">
    <property type="entry name" value="N-ACETYLGLUCOSAMINYL-PHOSPHATIDYLINOSITOL BIOSYNTHETIC PROTEIN"/>
    <property type="match status" value="1"/>
</dbReference>
<evidence type="ECO:0000256" key="5">
    <source>
        <dbReference type="ARBA" id="ARBA00022679"/>
    </source>
</evidence>
<evidence type="ECO:0000256" key="1">
    <source>
        <dbReference type="ARBA" id="ARBA00004687"/>
    </source>
</evidence>
<evidence type="ECO:0000256" key="6">
    <source>
        <dbReference type="ARBA" id="ARBA00032160"/>
    </source>
</evidence>
<dbReference type="SUPFAM" id="SSF53756">
    <property type="entry name" value="UDP-Glycosyltransferase/glycogen phosphorylase"/>
    <property type="match status" value="1"/>
</dbReference>
<dbReference type="EC" id="2.4.1.198" evidence="2"/>
<keyword evidence="5 9" id="KW-0808">Transferase</keyword>
<dbReference type="InterPro" id="IPR013234">
    <property type="entry name" value="PIGA_GPI_anchor_biosynthesis"/>
</dbReference>
<dbReference type="Gene3D" id="3.40.50.2000">
    <property type="entry name" value="Glycogen Phosphorylase B"/>
    <property type="match status" value="2"/>
</dbReference>
<dbReference type="InterPro" id="IPR039507">
    <property type="entry name" value="PIG-A/GPI3"/>
</dbReference>
<dbReference type="Pfam" id="PF08288">
    <property type="entry name" value="PIGA"/>
    <property type="match status" value="1"/>
</dbReference>
<dbReference type="FunFam" id="3.40.50.2000:FF:000026">
    <property type="entry name" value="Phosphatidylinositol N-acetylglucosaminyltransferase subunit A"/>
    <property type="match status" value="1"/>
</dbReference>
<sequence length="445" mass="49786">MTKTLNIAMVSDFFYPNVGGVENHIYQLAQCLLANGHKVIIITHSYENRIGLHFITGMLRVYYLPLLVFYNQCVLPTIIGTLPMIRTILLSEKIDIVHGHSSFSTLAHETMFHAKTLGIFTVFTDHSLFGFADASSILTNKILELSLADVNHAICVSHTSKENTVLRANLQPQNVFVIPNAIDPNEFSPVELSNGDGRLRIIVMSRLVYRKGMDLLAGIMPEICQHYSDVDFIIGGDGPKRLLLEETKEIYQLHDRIQFLGAVPHNRVSEILNQGDIFLNTSLTEAFCMSIVEAACCGLQVVSTSVGGIPEVLPTDLIHLADPSVHSLLTNLHKVIENIRKGNVTSKPEIHKKVSRLYTWPKVASRTEAVYHSVMKQRRPTLKGRIQKVLSCGPVIGKLFIIFIFLDHLVCRILDIIQPVKSKHSEDITTKVHCETHFAVKSGKR</sequence>
<dbReference type="GO" id="GO:0000506">
    <property type="term" value="C:glycosylphosphatidylinositol-N-acetylglucosaminyltransferase (GPI-GnT) complex"/>
    <property type="evidence" value="ECO:0007669"/>
    <property type="project" value="InterPro"/>
</dbReference>
<proteinExistence type="evidence at transcript level"/>
<dbReference type="GO" id="GO:0006506">
    <property type="term" value="P:GPI anchor biosynthetic process"/>
    <property type="evidence" value="ECO:0007669"/>
    <property type="project" value="UniProtKB-UniPathway"/>
</dbReference>
<evidence type="ECO:0000313" key="9">
    <source>
        <dbReference type="EMBL" id="CAB3264858.1"/>
    </source>
</evidence>
<feature type="domain" description="PIGA GPI anchor biosynthesis" evidence="8">
    <location>
        <begin position="44"/>
        <end position="133"/>
    </location>
</feature>
<dbReference type="AlphaFoldDB" id="A0A6F9DPD8"/>
<dbReference type="CDD" id="cd03796">
    <property type="entry name" value="GT4_PIG-A-like"/>
    <property type="match status" value="1"/>
</dbReference>
<evidence type="ECO:0000256" key="4">
    <source>
        <dbReference type="ARBA" id="ARBA00022676"/>
    </source>
</evidence>
<evidence type="ECO:0000259" key="7">
    <source>
        <dbReference type="Pfam" id="PF00534"/>
    </source>
</evidence>
<evidence type="ECO:0000259" key="8">
    <source>
        <dbReference type="Pfam" id="PF08288"/>
    </source>
</evidence>
<protein>
    <recommendedName>
        <fullName evidence="2">phosphatidylinositol N-acetylglucosaminyltransferase</fullName>
        <ecNumber evidence="2">2.4.1.198</ecNumber>
    </recommendedName>
    <alternativeName>
        <fullName evidence="6">GlcNAc-PI synthesis protein</fullName>
    </alternativeName>
</protein>
<reference evidence="9" key="1">
    <citation type="submission" date="2020-04" db="EMBL/GenBank/DDBJ databases">
        <authorList>
            <person name="Neveu A P."/>
        </authorList>
    </citation>
    <scope>NUCLEOTIDE SEQUENCE</scope>
    <source>
        <tissue evidence="9">Whole embryo</tissue>
    </source>
</reference>